<dbReference type="AlphaFoldDB" id="A0A314XGP1"/>
<reference evidence="1 2" key="1">
    <citation type="submission" date="2018-02" db="EMBL/GenBank/DDBJ databases">
        <title>Draft genome of wild Prunus yedoensis var. nudiflora.</title>
        <authorList>
            <person name="Baek S."/>
            <person name="Kim J.-H."/>
            <person name="Choi K."/>
            <person name="Kim G.-B."/>
            <person name="Cho A."/>
            <person name="Jang H."/>
            <person name="Shin C.-H."/>
            <person name="Yu H.-J."/>
            <person name="Mun J.-H."/>
        </authorList>
    </citation>
    <scope>NUCLEOTIDE SEQUENCE [LARGE SCALE GENOMIC DNA]</scope>
    <source>
        <strain evidence="2">cv. Jeju island</strain>
        <tissue evidence="1">Leaf</tissue>
    </source>
</reference>
<comment type="caution">
    <text evidence="1">The sequence shown here is derived from an EMBL/GenBank/DDBJ whole genome shotgun (WGS) entry which is preliminary data.</text>
</comment>
<evidence type="ECO:0000313" key="2">
    <source>
        <dbReference type="Proteomes" id="UP000250321"/>
    </source>
</evidence>
<sequence>MLCMCCIPAIFALSVRRYIHQAVEGNGGVVVGGIEVGAGHNVAIEAGAKRGFEAGVGQNAAIEAGVGGGIGASAGELAELAGDGAALDL</sequence>
<dbReference type="Proteomes" id="UP000250321">
    <property type="component" value="Unassembled WGS sequence"/>
</dbReference>
<dbReference type="EMBL" id="PJQY01002516">
    <property type="protein sequence ID" value="PQP92894.1"/>
    <property type="molecule type" value="Genomic_DNA"/>
</dbReference>
<gene>
    <name evidence="1" type="ORF">Pyn_05315</name>
</gene>
<proteinExistence type="predicted"/>
<evidence type="ECO:0000313" key="1">
    <source>
        <dbReference type="EMBL" id="PQP92894.1"/>
    </source>
</evidence>
<keyword evidence="2" id="KW-1185">Reference proteome</keyword>
<accession>A0A314XGP1</accession>
<protein>
    <submittedName>
        <fullName evidence="1">Uncharacterized protein</fullName>
    </submittedName>
</protein>
<organism evidence="1 2">
    <name type="scientific">Prunus yedoensis var. nudiflora</name>
    <dbReference type="NCBI Taxonomy" id="2094558"/>
    <lineage>
        <taxon>Eukaryota</taxon>
        <taxon>Viridiplantae</taxon>
        <taxon>Streptophyta</taxon>
        <taxon>Embryophyta</taxon>
        <taxon>Tracheophyta</taxon>
        <taxon>Spermatophyta</taxon>
        <taxon>Magnoliopsida</taxon>
        <taxon>eudicotyledons</taxon>
        <taxon>Gunneridae</taxon>
        <taxon>Pentapetalae</taxon>
        <taxon>rosids</taxon>
        <taxon>fabids</taxon>
        <taxon>Rosales</taxon>
        <taxon>Rosaceae</taxon>
        <taxon>Amygdaloideae</taxon>
        <taxon>Amygdaleae</taxon>
        <taxon>Prunus</taxon>
    </lineage>
</organism>
<name>A0A314XGP1_PRUYE</name>